<dbReference type="OrthoDB" id="9808126at2"/>
<dbReference type="PANTHER" id="PTHR30027">
    <property type="entry name" value="RIBOSOMAL RNA SMALL SUBUNIT METHYLTRANSFERASE E"/>
    <property type="match status" value="1"/>
</dbReference>
<keyword evidence="8 12" id="KW-0808">Transferase</keyword>
<evidence type="ECO:0000256" key="9">
    <source>
        <dbReference type="ARBA" id="ARBA00022691"/>
    </source>
</evidence>
<dbReference type="FunFam" id="3.40.1280.10:FF:000023">
    <property type="entry name" value="Ribosomal RNA small subunit methyltransferase E"/>
    <property type="match status" value="1"/>
</dbReference>
<dbReference type="GO" id="GO:0070042">
    <property type="term" value="F:rRNA (uridine-N3-)-methyltransferase activity"/>
    <property type="evidence" value="ECO:0007669"/>
    <property type="project" value="TreeGrafter"/>
</dbReference>
<dbReference type="EC" id="2.1.1.193" evidence="3 12"/>
<evidence type="ECO:0000256" key="3">
    <source>
        <dbReference type="ARBA" id="ARBA00012328"/>
    </source>
</evidence>
<proteinExistence type="inferred from homology"/>
<dbReference type="InterPro" id="IPR046887">
    <property type="entry name" value="RsmE_PUA-like"/>
</dbReference>
<evidence type="ECO:0000256" key="12">
    <source>
        <dbReference type="PIRNR" id="PIRNR015601"/>
    </source>
</evidence>
<dbReference type="Proteomes" id="UP000460272">
    <property type="component" value="Unassembled WGS sequence"/>
</dbReference>
<dbReference type="Pfam" id="PF20260">
    <property type="entry name" value="PUA_4"/>
    <property type="match status" value="1"/>
</dbReference>
<gene>
    <name evidence="15" type="ORF">EAS64_34565</name>
</gene>
<keyword evidence="9 12" id="KW-0949">S-adenosyl-L-methionine</keyword>
<evidence type="ECO:0000256" key="6">
    <source>
        <dbReference type="ARBA" id="ARBA00022552"/>
    </source>
</evidence>
<comment type="subcellular location">
    <subcellularLocation>
        <location evidence="1 12">Cytoplasm</location>
    </subcellularLocation>
</comment>
<reference evidence="15 16" key="1">
    <citation type="submission" date="2018-11" db="EMBL/GenBank/DDBJ databases">
        <title>Trebonia kvetii gen.nov., sp.nov., a novel acidophilic actinobacterium, and proposal of the new actinobacterial family Treboniaceae fam. nov.</title>
        <authorList>
            <person name="Rapoport D."/>
            <person name="Sagova-Mareckova M."/>
            <person name="Sedlacek I."/>
            <person name="Provaznik J."/>
            <person name="Kralova S."/>
            <person name="Pavlinic D."/>
            <person name="Benes V."/>
            <person name="Kopecky J."/>
        </authorList>
    </citation>
    <scope>NUCLEOTIDE SEQUENCE [LARGE SCALE GENOMIC DNA]</scope>
    <source>
        <strain evidence="15 16">15Tr583</strain>
    </source>
</reference>
<feature type="domain" description="Ribosomal RNA small subunit methyltransferase E PUA-like" evidence="14">
    <location>
        <begin position="27"/>
        <end position="72"/>
    </location>
</feature>
<dbReference type="EMBL" id="RPFW01000007">
    <property type="protein sequence ID" value="TVZ01386.1"/>
    <property type="molecule type" value="Genomic_DNA"/>
</dbReference>
<dbReference type="CDD" id="cd18084">
    <property type="entry name" value="RsmE-like"/>
    <property type="match status" value="1"/>
</dbReference>
<accession>A0A6P2BT42</accession>
<dbReference type="RefSeq" id="WP_145859893.1">
    <property type="nucleotide sequence ID" value="NZ_RPFW01000007.1"/>
</dbReference>
<evidence type="ECO:0000313" key="15">
    <source>
        <dbReference type="EMBL" id="TVZ01386.1"/>
    </source>
</evidence>
<dbReference type="Gene3D" id="3.40.1280.10">
    <property type="match status" value="1"/>
</dbReference>
<sequence>MESGVPAAGPPLFLVAAGELTGPVVILTGPEGHHAAVVRRLRVGERADVTDGAGILAEGVVTSVGKDSVTLAVSALHTVPPPEPRLAVAQALPKGDRGELAVELMTEVGVDAIIPWSAERSITRWQAERGEKALGKWRSTAREAAKQSRRPWLPELTELATTAALAKRVAAAARAIVLEADAESRLHELPLPERGELLLVVGPEGGISPAERAALREAGAIEARLGPTVLRTSTAGAAAAAILLSRAARW</sequence>
<dbReference type="PANTHER" id="PTHR30027:SF3">
    <property type="entry name" value="16S RRNA (URACIL(1498)-N(3))-METHYLTRANSFERASE"/>
    <property type="match status" value="1"/>
</dbReference>
<evidence type="ECO:0000256" key="8">
    <source>
        <dbReference type="ARBA" id="ARBA00022679"/>
    </source>
</evidence>
<dbReference type="NCBIfam" id="TIGR00046">
    <property type="entry name" value="RsmE family RNA methyltransferase"/>
    <property type="match status" value="1"/>
</dbReference>
<keyword evidence="16" id="KW-1185">Reference proteome</keyword>
<evidence type="ECO:0000256" key="10">
    <source>
        <dbReference type="ARBA" id="ARBA00025699"/>
    </source>
</evidence>
<dbReference type="GO" id="GO:0070475">
    <property type="term" value="P:rRNA base methylation"/>
    <property type="evidence" value="ECO:0007669"/>
    <property type="project" value="TreeGrafter"/>
</dbReference>
<dbReference type="NCBIfam" id="NF008693">
    <property type="entry name" value="PRK11713.2-3"/>
    <property type="match status" value="1"/>
</dbReference>
<evidence type="ECO:0000259" key="13">
    <source>
        <dbReference type="Pfam" id="PF04452"/>
    </source>
</evidence>
<evidence type="ECO:0000256" key="7">
    <source>
        <dbReference type="ARBA" id="ARBA00022603"/>
    </source>
</evidence>
<organism evidence="15 16">
    <name type="scientific">Trebonia kvetii</name>
    <dbReference type="NCBI Taxonomy" id="2480626"/>
    <lineage>
        <taxon>Bacteria</taxon>
        <taxon>Bacillati</taxon>
        <taxon>Actinomycetota</taxon>
        <taxon>Actinomycetes</taxon>
        <taxon>Streptosporangiales</taxon>
        <taxon>Treboniaceae</taxon>
        <taxon>Trebonia</taxon>
    </lineage>
</organism>
<dbReference type="InterPro" id="IPR029026">
    <property type="entry name" value="tRNA_m1G_MTases_N"/>
</dbReference>
<evidence type="ECO:0000313" key="16">
    <source>
        <dbReference type="Proteomes" id="UP000460272"/>
    </source>
</evidence>
<dbReference type="InterPro" id="IPR029028">
    <property type="entry name" value="Alpha/beta_knot_MTases"/>
</dbReference>
<dbReference type="PIRSF" id="PIRSF015601">
    <property type="entry name" value="MTase_slr0722"/>
    <property type="match status" value="1"/>
</dbReference>
<dbReference type="Pfam" id="PF04452">
    <property type="entry name" value="Methyltrans_RNA"/>
    <property type="match status" value="1"/>
</dbReference>
<dbReference type="Gene3D" id="2.40.240.20">
    <property type="entry name" value="Hypothetical PUA domain-like, domain 1"/>
    <property type="match status" value="1"/>
</dbReference>
<comment type="similarity">
    <text evidence="2 12">Belongs to the RNA methyltransferase RsmE family.</text>
</comment>
<comment type="caution">
    <text evidence="15">The sequence shown here is derived from an EMBL/GenBank/DDBJ whole genome shotgun (WGS) entry which is preliminary data.</text>
</comment>
<dbReference type="InterPro" id="IPR046886">
    <property type="entry name" value="RsmE_MTase_dom"/>
</dbReference>
<dbReference type="GO" id="GO:0005737">
    <property type="term" value="C:cytoplasm"/>
    <property type="evidence" value="ECO:0007669"/>
    <property type="project" value="UniProtKB-SubCell"/>
</dbReference>
<dbReference type="AlphaFoldDB" id="A0A6P2BT42"/>
<evidence type="ECO:0000256" key="5">
    <source>
        <dbReference type="ARBA" id="ARBA00022490"/>
    </source>
</evidence>
<dbReference type="InterPro" id="IPR006700">
    <property type="entry name" value="RsmE"/>
</dbReference>
<dbReference type="InterPro" id="IPR015947">
    <property type="entry name" value="PUA-like_sf"/>
</dbReference>
<dbReference type="SUPFAM" id="SSF75217">
    <property type="entry name" value="alpha/beta knot"/>
    <property type="match status" value="1"/>
</dbReference>
<keyword evidence="5 12" id="KW-0963">Cytoplasm</keyword>
<keyword evidence="6 12" id="KW-0698">rRNA processing</keyword>
<evidence type="ECO:0000256" key="4">
    <source>
        <dbReference type="ARBA" id="ARBA00013673"/>
    </source>
</evidence>
<keyword evidence="7 12" id="KW-0489">Methyltransferase</keyword>
<name>A0A6P2BT42_9ACTN</name>
<protein>
    <recommendedName>
        <fullName evidence="4 12">Ribosomal RNA small subunit methyltransferase E</fullName>
        <ecNumber evidence="3 12">2.1.1.193</ecNumber>
    </recommendedName>
</protein>
<dbReference type="SUPFAM" id="SSF88697">
    <property type="entry name" value="PUA domain-like"/>
    <property type="match status" value="1"/>
</dbReference>
<evidence type="ECO:0000259" key="14">
    <source>
        <dbReference type="Pfam" id="PF20260"/>
    </source>
</evidence>
<comment type="function">
    <text evidence="10 12">Specifically methylates the N3 position of the uracil ring of uridine 1498 (m3U1498) in 16S rRNA. Acts on the fully assembled 30S ribosomal subunit.</text>
</comment>
<comment type="catalytic activity">
    <reaction evidence="11 12">
        <text>uridine(1498) in 16S rRNA + S-adenosyl-L-methionine = N(3)-methyluridine(1498) in 16S rRNA + S-adenosyl-L-homocysteine + H(+)</text>
        <dbReference type="Rhea" id="RHEA:42920"/>
        <dbReference type="Rhea" id="RHEA-COMP:10283"/>
        <dbReference type="Rhea" id="RHEA-COMP:10284"/>
        <dbReference type="ChEBI" id="CHEBI:15378"/>
        <dbReference type="ChEBI" id="CHEBI:57856"/>
        <dbReference type="ChEBI" id="CHEBI:59789"/>
        <dbReference type="ChEBI" id="CHEBI:65315"/>
        <dbReference type="ChEBI" id="CHEBI:74502"/>
        <dbReference type="EC" id="2.1.1.193"/>
    </reaction>
</comment>
<feature type="domain" description="Ribosomal RNA small subunit methyltransferase E methyltransferase" evidence="13">
    <location>
        <begin position="83"/>
        <end position="243"/>
    </location>
</feature>
<evidence type="ECO:0000256" key="2">
    <source>
        <dbReference type="ARBA" id="ARBA00005528"/>
    </source>
</evidence>
<evidence type="ECO:0000256" key="1">
    <source>
        <dbReference type="ARBA" id="ARBA00004496"/>
    </source>
</evidence>
<evidence type="ECO:0000256" key="11">
    <source>
        <dbReference type="ARBA" id="ARBA00047944"/>
    </source>
</evidence>